<dbReference type="Proteomes" id="UP001055072">
    <property type="component" value="Unassembled WGS sequence"/>
</dbReference>
<dbReference type="EMBL" id="MU274933">
    <property type="protein sequence ID" value="KAI0085238.1"/>
    <property type="molecule type" value="Genomic_DNA"/>
</dbReference>
<name>A0ACB8TTB4_9APHY</name>
<proteinExistence type="predicted"/>
<organism evidence="1 2">
    <name type="scientific">Irpex rosettiformis</name>
    <dbReference type="NCBI Taxonomy" id="378272"/>
    <lineage>
        <taxon>Eukaryota</taxon>
        <taxon>Fungi</taxon>
        <taxon>Dikarya</taxon>
        <taxon>Basidiomycota</taxon>
        <taxon>Agaricomycotina</taxon>
        <taxon>Agaricomycetes</taxon>
        <taxon>Polyporales</taxon>
        <taxon>Irpicaceae</taxon>
        <taxon>Irpex</taxon>
    </lineage>
</organism>
<evidence type="ECO:0000313" key="1">
    <source>
        <dbReference type="EMBL" id="KAI0085238.1"/>
    </source>
</evidence>
<gene>
    <name evidence="1" type="ORF">BDY19DRAFT_996952</name>
</gene>
<evidence type="ECO:0000313" key="2">
    <source>
        <dbReference type="Proteomes" id="UP001055072"/>
    </source>
</evidence>
<comment type="caution">
    <text evidence="1">The sequence shown here is derived from an EMBL/GenBank/DDBJ whole genome shotgun (WGS) entry which is preliminary data.</text>
</comment>
<protein>
    <submittedName>
        <fullName evidence="1">Uncharacterized protein</fullName>
    </submittedName>
</protein>
<keyword evidence="2" id="KW-1185">Reference proteome</keyword>
<reference evidence="1" key="1">
    <citation type="journal article" date="2021" name="Environ. Microbiol.">
        <title>Gene family expansions and transcriptome signatures uncover fungal adaptations to wood decay.</title>
        <authorList>
            <person name="Hage H."/>
            <person name="Miyauchi S."/>
            <person name="Viragh M."/>
            <person name="Drula E."/>
            <person name="Min B."/>
            <person name="Chaduli D."/>
            <person name="Navarro D."/>
            <person name="Favel A."/>
            <person name="Norest M."/>
            <person name="Lesage-Meessen L."/>
            <person name="Balint B."/>
            <person name="Merenyi Z."/>
            <person name="de Eugenio L."/>
            <person name="Morin E."/>
            <person name="Martinez A.T."/>
            <person name="Baldrian P."/>
            <person name="Stursova M."/>
            <person name="Martinez M.J."/>
            <person name="Novotny C."/>
            <person name="Magnuson J.K."/>
            <person name="Spatafora J.W."/>
            <person name="Maurice S."/>
            <person name="Pangilinan J."/>
            <person name="Andreopoulos W."/>
            <person name="LaButti K."/>
            <person name="Hundley H."/>
            <person name="Na H."/>
            <person name="Kuo A."/>
            <person name="Barry K."/>
            <person name="Lipzen A."/>
            <person name="Henrissat B."/>
            <person name="Riley R."/>
            <person name="Ahrendt S."/>
            <person name="Nagy L.G."/>
            <person name="Grigoriev I.V."/>
            <person name="Martin F."/>
            <person name="Rosso M.N."/>
        </authorList>
    </citation>
    <scope>NUCLEOTIDE SEQUENCE</scope>
    <source>
        <strain evidence="1">CBS 384.51</strain>
    </source>
</reference>
<accession>A0ACB8TTB4</accession>
<sequence>MVKSKVAVNVDGGLRFNDSESGMLNIFNVVRAPDKYSGDVEKDLQNIQSIDIAVENVFGDVKRLLQDIIYLKRYRNSLTPSASLPAEILLMIFRLCPQKRTKAEDHCFGFSQVCHWWRTVAIAEPTLWTTPDIFRPNLAEVMCKSRSSDLPLHIHCPDVWDGNDFVKIPSAIGPRVESIDISYHEFDSIDSKDYQPAYIVHGFLHQNFPILQTLSLKYHHFDQYRCATILPE</sequence>